<dbReference type="Gene3D" id="1.10.1370.30">
    <property type="match status" value="1"/>
</dbReference>
<dbReference type="NCBIfam" id="TIGR02289">
    <property type="entry name" value="M3_not_pepF"/>
    <property type="match status" value="1"/>
</dbReference>
<evidence type="ECO:0000313" key="9">
    <source>
        <dbReference type="Proteomes" id="UP000824056"/>
    </source>
</evidence>
<comment type="caution">
    <text evidence="8">The sequence shown here is derived from an EMBL/GenBank/DDBJ whole genome shotgun (WGS) entry which is preliminary data.</text>
</comment>
<evidence type="ECO:0000256" key="5">
    <source>
        <dbReference type="ARBA" id="ARBA00023049"/>
    </source>
</evidence>
<dbReference type="AlphaFoldDB" id="A0A9D2JTL0"/>
<dbReference type="GO" id="GO:0006508">
    <property type="term" value="P:proteolysis"/>
    <property type="evidence" value="ECO:0007669"/>
    <property type="project" value="UniProtKB-KW"/>
</dbReference>
<dbReference type="SUPFAM" id="SSF55486">
    <property type="entry name" value="Metalloproteases ('zincins'), catalytic domain"/>
    <property type="match status" value="1"/>
</dbReference>
<name>A0A9D2JTL0_9FIRM</name>
<comment type="similarity">
    <text evidence="6">Belongs to the peptidase M3 family.</text>
</comment>
<keyword evidence="2 6" id="KW-0479">Metal-binding</keyword>
<organism evidence="8 9">
    <name type="scientific">Candidatus Blautia pullicola</name>
    <dbReference type="NCBI Taxonomy" id="2838498"/>
    <lineage>
        <taxon>Bacteria</taxon>
        <taxon>Bacillati</taxon>
        <taxon>Bacillota</taxon>
        <taxon>Clostridia</taxon>
        <taxon>Lachnospirales</taxon>
        <taxon>Lachnospiraceae</taxon>
        <taxon>Blautia</taxon>
    </lineage>
</organism>
<evidence type="ECO:0000313" key="8">
    <source>
        <dbReference type="EMBL" id="HIZ66097.1"/>
    </source>
</evidence>
<proteinExistence type="inferred from homology"/>
<dbReference type="GO" id="GO:0004222">
    <property type="term" value="F:metalloendopeptidase activity"/>
    <property type="evidence" value="ECO:0007669"/>
    <property type="project" value="InterPro"/>
</dbReference>
<dbReference type="CDD" id="cd09606">
    <property type="entry name" value="M3B_PepF"/>
    <property type="match status" value="1"/>
</dbReference>
<accession>A0A9D2JTL0</accession>
<gene>
    <name evidence="8" type="ORF">H9809_09410</name>
</gene>
<dbReference type="InterPro" id="IPR011976">
    <property type="entry name" value="Pept_M3B_oligopep-rel"/>
</dbReference>
<keyword evidence="1 6" id="KW-0645">Protease</keyword>
<evidence type="ECO:0000256" key="4">
    <source>
        <dbReference type="ARBA" id="ARBA00022833"/>
    </source>
</evidence>
<keyword evidence="4 6" id="KW-0862">Zinc</keyword>
<dbReference type="InterPro" id="IPR001567">
    <property type="entry name" value="Pept_M3A_M3B_dom"/>
</dbReference>
<evidence type="ECO:0000256" key="3">
    <source>
        <dbReference type="ARBA" id="ARBA00022801"/>
    </source>
</evidence>
<sequence>MKFKDMPYKRIDFKQVEAEIQSLMEEWKAAENGEEQFEIHKKFYKLNDSVATQATICSIRHTMDTTDSFYEEEQKYYDQQMPAYSNLCVAYQKLLLDSPYRNTLEEKIGPVAFKNIDMAMRAVSPEIIPLMQEENALVTEYEKLLAGAKIEWEGEILNLSLLTPYLKHREPDVRRKAWEKQNEFFLSIEEKLDELYDKLVKNRTLQAKKLGFETYVPLGYLRMGRNCYGREEVENLRRQVKEVFVPFAESLYQKRKERLGLSHMSFSDEQIYSLKGNPAPKGTPEEILAAGQRMYEELSPETREFFNFMMDGQLLDVFGRKTKAVGGYMTYLPDYKAPFIFANFNGTSGDVDVMTHECGHAFQGYLSAQDPIREHADLGMETAEIHSMSMEFFTEPWYGLFFDEETTKDYTKMHLEDAVMFVPYGCMVDEFQHEVYDRPEMSPKERKEVWKRLEKAYKPHQDYAGLPFFEKGAFWQKQHHIYSFPLYYIDYVIAQLCAFEYKAWMDKDYKEAWESYLKLCRMAGSKFHTQLLKEAGLKTPFENGVIGEIVENLEKEV</sequence>
<evidence type="ECO:0000259" key="7">
    <source>
        <dbReference type="Pfam" id="PF01432"/>
    </source>
</evidence>
<protein>
    <submittedName>
        <fullName evidence="8">M3 family oligoendopeptidase</fullName>
    </submittedName>
</protein>
<dbReference type="Proteomes" id="UP000824056">
    <property type="component" value="Unassembled WGS sequence"/>
</dbReference>
<keyword evidence="3 6" id="KW-0378">Hydrolase</keyword>
<dbReference type="Pfam" id="PF01432">
    <property type="entry name" value="Peptidase_M3"/>
    <property type="match status" value="1"/>
</dbReference>
<evidence type="ECO:0000256" key="1">
    <source>
        <dbReference type="ARBA" id="ARBA00022670"/>
    </source>
</evidence>
<feature type="domain" description="Peptidase M3A/M3B catalytic" evidence="7">
    <location>
        <begin position="311"/>
        <end position="545"/>
    </location>
</feature>
<evidence type="ECO:0000256" key="2">
    <source>
        <dbReference type="ARBA" id="ARBA00022723"/>
    </source>
</evidence>
<dbReference type="EMBL" id="DXBG01000218">
    <property type="protein sequence ID" value="HIZ66097.1"/>
    <property type="molecule type" value="Genomic_DNA"/>
</dbReference>
<evidence type="ECO:0000256" key="6">
    <source>
        <dbReference type="RuleBase" id="RU003435"/>
    </source>
</evidence>
<keyword evidence="5 6" id="KW-0482">Metalloprotease</keyword>
<reference evidence="8" key="1">
    <citation type="journal article" date="2021" name="PeerJ">
        <title>Extensive microbial diversity within the chicken gut microbiome revealed by metagenomics and culture.</title>
        <authorList>
            <person name="Gilroy R."/>
            <person name="Ravi A."/>
            <person name="Getino M."/>
            <person name="Pursley I."/>
            <person name="Horton D.L."/>
            <person name="Alikhan N.F."/>
            <person name="Baker D."/>
            <person name="Gharbi K."/>
            <person name="Hall N."/>
            <person name="Watson M."/>
            <person name="Adriaenssens E.M."/>
            <person name="Foster-Nyarko E."/>
            <person name="Jarju S."/>
            <person name="Secka A."/>
            <person name="Antonio M."/>
            <person name="Oren A."/>
            <person name="Chaudhuri R.R."/>
            <person name="La Ragione R."/>
            <person name="Hildebrand F."/>
            <person name="Pallen M.J."/>
        </authorList>
    </citation>
    <scope>NUCLEOTIDE SEQUENCE</scope>
    <source>
        <strain evidence="8">1068</strain>
    </source>
</reference>
<comment type="cofactor">
    <cofactor evidence="6">
        <name>Zn(2+)</name>
        <dbReference type="ChEBI" id="CHEBI:29105"/>
    </cofactor>
    <text evidence="6">Binds 1 zinc ion.</text>
</comment>
<dbReference type="GO" id="GO:0046872">
    <property type="term" value="F:metal ion binding"/>
    <property type="evidence" value="ECO:0007669"/>
    <property type="project" value="UniProtKB-UniRule"/>
</dbReference>
<reference evidence="8" key="2">
    <citation type="submission" date="2021-04" db="EMBL/GenBank/DDBJ databases">
        <authorList>
            <person name="Gilroy R."/>
        </authorList>
    </citation>
    <scope>NUCLEOTIDE SEQUENCE</scope>
    <source>
        <strain evidence="8">1068</strain>
    </source>
</reference>